<evidence type="ECO:0000313" key="3">
    <source>
        <dbReference type="EMBL" id="SBV96278.1"/>
    </source>
</evidence>
<sequence length="522" mass="57127">MLRSTCNRIVDFSGFVVQAKRAELQCSAQTFNYTGDIMTNHSPVFSIARVMRVTAMLALTLILYAPVSPAAQQPKEFPDAATVESIAAQGFVYGLPIVMHYAVTYEYSVDTKSPQYKAPFNALRNGARVFTYKDTVVITPNSDTPYSFACLDLRAEPVVITVPKDTDGRYFSVQLVDANTFNFGYIGSRTTGNGGGSYLVAGPEWKGTAPAGMRVFRSNAQFAMALFRTQLFSPADIENVLKFQTGYAVKPLSAFLGQTPPPALPMPPFPNIGQDFVKPEFFDYLAFALQFAPAGPEEVSIRTQLASIGVVAGKPFAFDALPKDTQAAVLRGLQKGAGMVDASVTRPGLRVNGWKMSSPFGNREFFNGDWLLRAAGAKAGIYGNDAEEAVYPMTKTLADGSPLDGSKHKYRMTIPAGQYPPAKAFWSVTMYDGNTQLLIKNPIDRYLINSPMLPDMKKNPDGSLTILIQRDTPGKEHESNWLPAPDGPIFLVMRLYWPETEGLSVLPLGKGTWQPPKVELND</sequence>
<name>A0A212JA24_9BACT</name>
<dbReference type="PANTHER" id="PTHR36509">
    <property type="entry name" value="BLL3101 PROTEIN"/>
    <property type="match status" value="1"/>
</dbReference>
<evidence type="ECO:0000259" key="2">
    <source>
        <dbReference type="Pfam" id="PF06863"/>
    </source>
</evidence>
<dbReference type="EMBL" id="FLUP01000001">
    <property type="protein sequence ID" value="SBV96278.1"/>
    <property type="molecule type" value="Genomic_DNA"/>
</dbReference>
<dbReference type="Pfam" id="PF06742">
    <property type="entry name" value="DUF1214"/>
    <property type="match status" value="1"/>
</dbReference>
<feature type="domain" description="DUF1214" evidence="1">
    <location>
        <begin position="388"/>
        <end position="499"/>
    </location>
</feature>
<proteinExistence type="predicted"/>
<protein>
    <recommendedName>
        <fullName evidence="4">Cell envelope protein</fullName>
    </recommendedName>
</protein>
<feature type="domain" description="DUF1254" evidence="2">
    <location>
        <begin position="120"/>
        <end position="251"/>
    </location>
</feature>
<dbReference type="PANTHER" id="PTHR36509:SF2">
    <property type="entry name" value="BLL3101 PROTEIN"/>
    <property type="match status" value="1"/>
</dbReference>
<dbReference type="Gene3D" id="2.60.120.600">
    <property type="entry name" value="Domain of unknown function DUF1214, C-terminal domain"/>
    <property type="match status" value="1"/>
</dbReference>
<evidence type="ECO:0000259" key="1">
    <source>
        <dbReference type="Pfam" id="PF06742"/>
    </source>
</evidence>
<dbReference type="InterPro" id="IPR010679">
    <property type="entry name" value="DUF1254"/>
</dbReference>
<dbReference type="SUPFAM" id="SSF160935">
    <property type="entry name" value="VPA0735-like"/>
    <property type="match status" value="1"/>
</dbReference>
<dbReference type="InterPro" id="IPR010621">
    <property type="entry name" value="DUF1214"/>
</dbReference>
<dbReference type="InterPro" id="IPR037049">
    <property type="entry name" value="DUF1214_C_sf"/>
</dbReference>
<accession>A0A212JA24</accession>
<organism evidence="3">
    <name type="scientific">uncultured Desulfovibrio sp</name>
    <dbReference type="NCBI Taxonomy" id="167968"/>
    <lineage>
        <taxon>Bacteria</taxon>
        <taxon>Pseudomonadati</taxon>
        <taxon>Thermodesulfobacteriota</taxon>
        <taxon>Desulfovibrionia</taxon>
        <taxon>Desulfovibrionales</taxon>
        <taxon>Desulfovibrionaceae</taxon>
        <taxon>Desulfovibrio</taxon>
        <taxon>environmental samples</taxon>
    </lineage>
</organism>
<gene>
    <name evidence="3" type="ORF">KM92DES2_10771</name>
</gene>
<dbReference type="InterPro" id="IPR037050">
    <property type="entry name" value="DUF1254_sf"/>
</dbReference>
<dbReference type="Gene3D" id="2.60.40.1610">
    <property type="entry name" value="Domain of unknown function DUF1254"/>
    <property type="match status" value="1"/>
</dbReference>
<reference evidence="3" key="1">
    <citation type="submission" date="2016-04" db="EMBL/GenBank/DDBJ databases">
        <authorList>
            <person name="Evans L.H."/>
            <person name="Alamgir A."/>
            <person name="Owens N."/>
            <person name="Weber N.D."/>
            <person name="Virtaneva K."/>
            <person name="Barbian K."/>
            <person name="Babar A."/>
            <person name="Rosenke K."/>
        </authorList>
    </citation>
    <scope>NUCLEOTIDE SEQUENCE</scope>
    <source>
        <strain evidence="3">92-2</strain>
    </source>
</reference>
<evidence type="ECO:0008006" key="4">
    <source>
        <dbReference type="Google" id="ProtNLM"/>
    </source>
</evidence>
<dbReference type="Pfam" id="PF06863">
    <property type="entry name" value="DUF1254"/>
    <property type="match status" value="1"/>
</dbReference>
<dbReference type="AlphaFoldDB" id="A0A212JA24"/>